<protein>
    <submittedName>
        <fullName evidence="1">Uncharacterized protein</fullName>
    </submittedName>
</protein>
<sequence length="110" mass="12728">MATIMIAWNDSIKDLYRFPSVLTVNYTVLFHQPLVKQDFSTDIFIFHLKSHFSNSSKLLSMISLSFCGLIRSLFGLELILLARSSKSELDNFSDFYLNRTAKDSRELDHD</sequence>
<reference evidence="1 2" key="1">
    <citation type="journal article" date="2018" name="Sci. Rep.">
        <title>Genomic signatures of local adaptation to the degree of environmental predictability in rotifers.</title>
        <authorList>
            <person name="Franch-Gras L."/>
            <person name="Hahn C."/>
            <person name="Garcia-Roger E.M."/>
            <person name="Carmona M.J."/>
            <person name="Serra M."/>
            <person name="Gomez A."/>
        </authorList>
    </citation>
    <scope>NUCLEOTIDE SEQUENCE [LARGE SCALE GENOMIC DNA]</scope>
    <source>
        <strain evidence="1">HYR1</strain>
    </source>
</reference>
<accession>A0A3M7QFA9</accession>
<evidence type="ECO:0000313" key="1">
    <source>
        <dbReference type="EMBL" id="RNA10060.1"/>
    </source>
</evidence>
<comment type="caution">
    <text evidence="1">The sequence shown here is derived from an EMBL/GenBank/DDBJ whole genome shotgun (WGS) entry which is preliminary data.</text>
</comment>
<proteinExistence type="predicted"/>
<keyword evidence="2" id="KW-1185">Reference proteome</keyword>
<gene>
    <name evidence="1" type="ORF">BpHYR1_027152</name>
</gene>
<dbReference type="EMBL" id="REGN01006309">
    <property type="protein sequence ID" value="RNA10060.1"/>
    <property type="molecule type" value="Genomic_DNA"/>
</dbReference>
<organism evidence="1 2">
    <name type="scientific">Brachionus plicatilis</name>
    <name type="common">Marine rotifer</name>
    <name type="synonym">Brachionus muelleri</name>
    <dbReference type="NCBI Taxonomy" id="10195"/>
    <lineage>
        <taxon>Eukaryota</taxon>
        <taxon>Metazoa</taxon>
        <taxon>Spiralia</taxon>
        <taxon>Gnathifera</taxon>
        <taxon>Rotifera</taxon>
        <taxon>Eurotatoria</taxon>
        <taxon>Monogononta</taxon>
        <taxon>Pseudotrocha</taxon>
        <taxon>Ploima</taxon>
        <taxon>Brachionidae</taxon>
        <taxon>Brachionus</taxon>
    </lineage>
</organism>
<dbReference type="Proteomes" id="UP000276133">
    <property type="component" value="Unassembled WGS sequence"/>
</dbReference>
<evidence type="ECO:0000313" key="2">
    <source>
        <dbReference type="Proteomes" id="UP000276133"/>
    </source>
</evidence>
<name>A0A3M7QFA9_BRAPC</name>
<dbReference type="AlphaFoldDB" id="A0A3M7QFA9"/>